<dbReference type="InterPro" id="IPR036249">
    <property type="entry name" value="Thioredoxin-like_sf"/>
</dbReference>
<feature type="domain" description="Thioredoxin" evidence="2">
    <location>
        <begin position="15"/>
        <end position="170"/>
    </location>
</feature>
<dbReference type="InterPro" id="IPR013766">
    <property type="entry name" value="Thioredoxin_domain"/>
</dbReference>
<dbReference type="Pfam" id="PF00578">
    <property type="entry name" value="AhpC-TSA"/>
    <property type="match status" value="1"/>
</dbReference>
<proteinExistence type="predicted"/>
<name>A0AAE3FVC3_9EURY</name>
<dbReference type="InterPro" id="IPR000866">
    <property type="entry name" value="AhpC/TSA"/>
</dbReference>
<dbReference type="PROSITE" id="PS51352">
    <property type="entry name" value="THIOREDOXIN_2"/>
    <property type="match status" value="1"/>
</dbReference>
<dbReference type="SUPFAM" id="SSF52833">
    <property type="entry name" value="Thioredoxin-like"/>
    <property type="match status" value="1"/>
</dbReference>
<keyword evidence="1" id="KW-0676">Redox-active center</keyword>
<evidence type="ECO:0000259" key="2">
    <source>
        <dbReference type="PROSITE" id="PS51352"/>
    </source>
</evidence>
<organism evidence="3 4">
    <name type="scientific">Natronocalculus amylovorans</name>
    <dbReference type="NCBI Taxonomy" id="2917812"/>
    <lineage>
        <taxon>Archaea</taxon>
        <taxon>Methanobacteriati</taxon>
        <taxon>Methanobacteriota</taxon>
        <taxon>Stenosarchaea group</taxon>
        <taxon>Halobacteria</taxon>
        <taxon>Halobacteriales</taxon>
        <taxon>Haloferacaceae</taxon>
        <taxon>Natronocalculus</taxon>
    </lineage>
</organism>
<dbReference type="PANTHER" id="PTHR43110">
    <property type="entry name" value="THIOL PEROXIDASE"/>
    <property type="match status" value="1"/>
</dbReference>
<dbReference type="EMBL" id="JAKRVX010000001">
    <property type="protein sequence ID" value="MCL9815856.1"/>
    <property type="molecule type" value="Genomic_DNA"/>
</dbReference>
<sequence length="170" mass="19080">MVEFDVVEFEPADAPTAGEVAPDFTRPLVNDEYWENTSLSAVTADGPTLLVFYSMNGAFPATYVWNELRDREWSDLLSVVGITISTPYDHKSFLDDRNLTDVSLFSDPSNEVAADYGVAHDLDGMAGVSEPRLSFFLLSEDRTIEHSWIASEWPEFPDYDELEAELKDAL</sequence>
<dbReference type="RefSeq" id="WP_250582764.1">
    <property type="nucleotide sequence ID" value="NZ_JAKRVX010000001.1"/>
</dbReference>
<reference evidence="3" key="1">
    <citation type="journal article" date="2022" name="Syst. Appl. Microbiol.">
        <title>Natronocalculus amylovorans gen. nov., sp. nov., and Natranaeroarchaeum aerophilus sp. nov., dominant culturable amylolytic natronoarchaea from hypersaline soda lakes in southwestern Siberia.</title>
        <authorList>
            <person name="Sorokin D.Y."/>
            <person name="Elcheninov A.G."/>
            <person name="Khizhniak T.V."/>
            <person name="Koenen M."/>
            <person name="Bale N.J."/>
            <person name="Damste J.S.S."/>
            <person name="Kublanov I.V."/>
        </authorList>
    </citation>
    <scope>NUCLEOTIDE SEQUENCE</scope>
    <source>
        <strain evidence="3">AArc-St2</strain>
    </source>
</reference>
<comment type="caution">
    <text evidence="3">The sequence shown here is derived from an EMBL/GenBank/DDBJ whole genome shotgun (WGS) entry which is preliminary data.</text>
</comment>
<dbReference type="Proteomes" id="UP001203207">
    <property type="component" value="Unassembled WGS sequence"/>
</dbReference>
<evidence type="ECO:0000313" key="3">
    <source>
        <dbReference type="EMBL" id="MCL9815856.1"/>
    </source>
</evidence>
<reference evidence="3" key="2">
    <citation type="submission" date="2022-02" db="EMBL/GenBank/DDBJ databases">
        <authorList>
            <person name="Elcheninov A.G."/>
            <person name="Sorokin D.Y."/>
            <person name="Kublanov I.V."/>
        </authorList>
    </citation>
    <scope>NUCLEOTIDE SEQUENCE</scope>
    <source>
        <strain evidence="3">AArc-St2</strain>
    </source>
</reference>
<dbReference type="InterPro" id="IPR050455">
    <property type="entry name" value="Tpx_Peroxidase_subfamily"/>
</dbReference>
<dbReference type="Gene3D" id="3.40.30.10">
    <property type="entry name" value="Glutaredoxin"/>
    <property type="match status" value="1"/>
</dbReference>
<evidence type="ECO:0000256" key="1">
    <source>
        <dbReference type="ARBA" id="ARBA00023284"/>
    </source>
</evidence>
<dbReference type="AlphaFoldDB" id="A0AAE3FVC3"/>
<evidence type="ECO:0000313" key="4">
    <source>
        <dbReference type="Proteomes" id="UP001203207"/>
    </source>
</evidence>
<keyword evidence="4" id="KW-1185">Reference proteome</keyword>
<gene>
    <name evidence="3" type="ORF">AArcSt2_02765</name>
</gene>
<dbReference type="PANTHER" id="PTHR43110:SF1">
    <property type="entry name" value="THIOL PEROXIDASE"/>
    <property type="match status" value="1"/>
</dbReference>
<accession>A0AAE3FVC3</accession>
<protein>
    <submittedName>
        <fullName evidence="3">Redoxin domain-containing protein</fullName>
    </submittedName>
</protein>
<dbReference type="GO" id="GO:0016491">
    <property type="term" value="F:oxidoreductase activity"/>
    <property type="evidence" value="ECO:0007669"/>
    <property type="project" value="InterPro"/>
</dbReference>
<dbReference type="GO" id="GO:0016209">
    <property type="term" value="F:antioxidant activity"/>
    <property type="evidence" value="ECO:0007669"/>
    <property type="project" value="InterPro"/>
</dbReference>